<dbReference type="GO" id="GO:0005789">
    <property type="term" value="C:endoplasmic reticulum membrane"/>
    <property type="evidence" value="ECO:0007669"/>
    <property type="project" value="TreeGrafter"/>
</dbReference>
<dbReference type="Gene3D" id="1.25.40.10">
    <property type="entry name" value="Tetratricopeptide repeat domain"/>
    <property type="match status" value="1"/>
</dbReference>
<feature type="repeat" description="TPR" evidence="3">
    <location>
        <begin position="40"/>
        <end position="73"/>
    </location>
</feature>
<evidence type="ECO:0000256" key="3">
    <source>
        <dbReference type="PROSITE-ProRule" id="PRU00339"/>
    </source>
</evidence>
<dbReference type="PROSITE" id="PS50293">
    <property type="entry name" value="TPR_REGION"/>
    <property type="match status" value="1"/>
</dbReference>
<evidence type="ECO:0000313" key="5">
    <source>
        <dbReference type="Proteomes" id="UP001054945"/>
    </source>
</evidence>
<dbReference type="InterPro" id="IPR011990">
    <property type="entry name" value="TPR-like_helical_dom_sf"/>
</dbReference>
<comment type="caution">
    <text evidence="4">The sequence shown here is derived from an EMBL/GenBank/DDBJ whole genome shotgun (WGS) entry which is preliminary data.</text>
</comment>
<dbReference type="GO" id="GO:0000030">
    <property type="term" value="F:mannosyltransferase activity"/>
    <property type="evidence" value="ECO:0007669"/>
    <property type="project" value="TreeGrafter"/>
</dbReference>
<dbReference type="PANTHER" id="PTHR44216:SF3">
    <property type="entry name" value="PROTEIN O-MANNOSYL-TRANSFERASE TMTC2"/>
    <property type="match status" value="1"/>
</dbReference>
<dbReference type="InterPro" id="IPR052384">
    <property type="entry name" value="TMTC_O-mannosyltransferase"/>
</dbReference>
<evidence type="ECO:0000256" key="1">
    <source>
        <dbReference type="ARBA" id="ARBA00022737"/>
    </source>
</evidence>
<dbReference type="AlphaFoldDB" id="A0AAV4PCK3"/>
<dbReference type="Pfam" id="PF07719">
    <property type="entry name" value="TPR_2"/>
    <property type="match status" value="1"/>
</dbReference>
<keyword evidence="2 3" id="KW-0802">TPR repeat</keyword>
<accession>A0AAV4PCK3</accession>
<feature type="repeat" description="TPR" evidence="3">
    <location>
        <begin position="77"/>
        <end position="110"/>
    </location>
</feature>
<dbReference type="EMBL" id="BPLR01004291">
    <property type="protein sequence ID" value="GIX93725.1"/>
    <property type="molecule type" value="Genomic_DNA"/>
</dbReference>
<name>A0AAV4PCK3_CAEEX</name>
<keyword evidence="5" id="KW-1185">Reference proteome</keyword>
<organism evidence="4 5">
    <name type="scientific">Caerostris extrusa</name>
    <name type="common">Bark spider</name>
    <name type="synonym">Caerostris bankana</name>
    <dbReference type="NCBI Taxonomy" id="172846"/>
    <lineage>
        <taxon>Eukaryota</taxon>
        <taxon>Metazoa</taxon>
        <taxon>Ecdysozoa</taxon>
        <taxon>Arthropoda</taxon>
        <taxon>Chelicerata</taxon>
        <taxon>Arachnida</taxon>
        <taxon>Araneae</taxon>
        <taxon>Araneomorphae</taxon>
        <taxon>Entelegynae</taxon>
        <taxon>Araneoidea</taxon>
        <taxon>Araneidae</taxon>
        <taxon>Caerostris</taxon>
    </lineage>
</organism>
<dbReference type="Proteomes" id="UP001054945">
    <property type="component" value="Unassembled WGS sequence"/>
</dbReference>
<dbReference type="PROSITE" id="PS50005">
    <property type="entry name" value="TPR"/>
    <property type="match status" value="2"/>
</dbReference>
<dbReference type="SMART" id="SM00028">
    <property type="entry name" value="TPR"/>
    <property type="match status" value="2"/>
</dbReference>
<evidence type="ECO:0000313" key="4">
    <source>
        <dbReference type="EMBL" id="GIX93725.1"/>
    </source>
</evidence>
<dbReference type="InterPro" id="IPR013105">
    <property type="entry name" value="TPR_2"/>
</dbReference>
<evidence type="ECO:0000256" key="2">
    <source>
        <dbReference type="ARBA" id="ARBA00022803"/>
    </source>
</evidence>
<keyword evidence="1" id="KW-0677">Repeat</keyword>
<gene>
    <name evidence="4" type="primary">Tmtc2</name>
    <name evidence="4" type="ORF">CEXT_628831</name>
</gene>
<reference evidence="4 5" key="1">
    <citation type="submission" date="2021-06" db="EMBL/GenBank/DDBJ databases">
        <title>Caerostris extrusa draft genome.</title>
        <authorList>
            <person name="Kono N."/>
            <person name="Arakawa K."/>
        </authorList>
    </citation>
    <scope>NUCLEOTIDE SEQUENCE [LARGE SCALE GENOMIC DNA]</scope>
</reference>
<proteinExistence type="predicted"/>
<sequence>MGLVLGLLGKRYEAEKVYRHCASLDSKGLKDPKVHETTRISALFNMGRLYADEGNYREAVKIYHEAIKRMPPYYQPQSLFNMMGEAYFKMGSFVNAENWYRAALRSKPDHIPAHLTYAKTAYEMGTSGRS</sequence>
<dbReference type="SUPFAM" id="SSF48452">
    <property type="entry name" value="TPR-like"/>
    <property type="match status" value="1"/>
</dbReference>
<protein>
    <submittedName>
        <fullName evidence="4">Protein O-mannosyl-transferase TMTC2</fullName>
    </submittedName>
</protein>
<dbReference type="Pfam" id="PF13181">
    <property type="entry name" value="TPR_8"/>
    <property type="match status" value="2"/>
</dbReference>
<dbReference type="InterPro" id="IPR019734">
    <property type="entry name" value="TPR_rpt"/>
</dbReference>
<dbReference type="GO" id="GO:0035269">
    <property type="term" value="P:protein O-linked glycosylation via mannose"/>
    <property type="evidence" value="ECO:0007669"/>
    <property type="project" value="TreeGrafter"/>
</dbReference>
<dbReference type="PANTHER" id="PTHR44216">
    <property type="entry name" value="PROTEIN O-MANNOSYL-TRANSFERASE TMTC2"/>
    <property type="match status" value="1"/>
</dbReference>